<proteinExistence type="predicted"/>
<organism evidence="1">
    <name type="scientific">Anguilla anguilla</name>
    <name type="common">European freshwater eel</name>
    <name type="synonym">Muraena anguilla</name>
    <dbReference type="NCBI Taxonomy" id="7936"/>
    <lineage>
        <taxon>Eukaryota</taxon>
        <taxon>Metazoa</taxon>
        <taxon>Chordata</taxon>
        <taxon>Craniata</taxon>
        <taxon>Vertebrata</taxon>
        <taxon>Euteleostomi</taxon>
        <taxon>Actinopterygii</taxon>
        <taxon>Neopterygii</taxon>
        <taxon>Teleostei</taxon>
        <taxon>Anguilliformes</taxon>
        <taxon>Anguillidae</taxon>
        <taxon>Anguilla</taxon>
    </lineage>
</organism>
<dbReference type="AlphaFoldDB" id="A0A0E9XSL7"/>
<reference evidence="1" key="1">
    <citation type="submission" date="2014-11" db="EMBL/GenBank/DDBJ databases">
        <authorList>
            <person name="Amaro Gonzalez C."/>
        </authorList>
    </citation>
    <scope>NUCLEOTIDE SEQUENCE</scope>
</reference>
<protein>
    <submittedName>
        <fullName evidence="1">Uncharacterized protein</fullName>
    </submittedName>
</protein>
<name>A0A0E9XSL7_ANGAN</name>
<sequence>MVWSRSVDNVFLRPSETGFEWQLALG</sequence>
<reference evidence="1" key="2">
    <citation type="journal article" date="2015" name="Fish Shellfish Immunol.">
        <title>Early steps in the European eel (Anguilla anguilla)-Vibrio vulnificus interaction in the gills: Role of the RtxA13 toxin.</title>
        <authorList>
            <person name="Callol A."/>
            <person name="Pajuelo D."/>
            <person name="Ebbesson L."/>
            <person name="Teles M."/>
            <person name="MacKenzie S."/>
            <person name="Amaro C."/>
        </authorList>
    </citation>
    <scope>NUCLEOTIDE SEQUENCE</scope>
</reference>
<accession>A0A0E9XSL7</accession>
<dbReference type="EMBL" id="GBXM01002855">
    <property type="protein sequence ID" value="JAI05723.1"/>
    <property type="molecule type" value="Transcribed_RNA"/>
</dbReference>
<evidence type="ECO:0000313" key="1">
    <source>
        <dbReference type="EMBL" id="JAI05723.1"/>
    </source>
</evidence>